<dbReference type="EMBL" id="LT853885">
    <property type="protein sequence ID" value="SMR05088.1"/>
    <property type="molecule type" value="Genomic_DNA"/>
</dbReference>
<protein>
    <recommendedName>
        <fullName evidence="6">Secreted protein</fullName>
    </recommendedName>
</protein>
<dbReference type="GeneID" id="61892655"/>
<evidence type="ECO:0008006" key="6">
    <source>
        <dbReference type="Google" id="ProtNLM"/>
    </source>
</evidence>
<dbReference type="Proteomes" id="UP000195877">
    <property type="component" value="Chromosome 1"/>
</dbReference>
<feature type="chain" id="PRO_5030038299" description="Secreted protein" evidence="1">
    <location>
        <begin position="21"/>
        <end position="117"/>
    </location>
</feature>
<dbReference type="OrthoDB" id="5985360at2"/>
<reference evidence="3 5" key="2">
    <citation type="submission" date="2017-05" db="EMBL/GenBank/DDBJ databases">
        <authorList>
            <person name="Song R."/>
            <person name="Chenine A.L."/>
            <person name="Ruprecht R.M."/>
        </authorList>
    </citation>
    <scope>NUCLEOTIDE SEQUENCE [LARGE SCALE GENOMIC DNA]</scope>
    <source>
        <strain evidence="3">PD5205</strain>
    </source>
</reference>
<proteinExistence type="predicted"/>
<organism evidence="3 5">
    <name type="scientific">Xanthomonas fragariae</name>
    <dbReference type="NCBI Taxonomy" id="48664"/>
    <lineage>
        <taxon>Bacteria</taxon>
        <taxon>Pseudomonadati</taxon>
        <taxon>Pseudomonadota</taxon>
        <taxon>Gammaproteobacteria</taxon>
        <taxon>Lysobacterales</taxon>
        <taxon>Lysobacteraceae</taxon>
        <taxon>Xanthomonas</taxon>
    </lineage>
</organism>
<evidence type="ECO:0000313" key="2">
    <source>
        <dbReference type="EMBL" id="SMQ97451.1"/>
    </source>
</evidence>
<evidence type="ECO:0000256" key="1">
    <source>
        <dbReference type="SAM" id="SignalP"/>
    </source>
</evidence>
<keyword evidence="1" id="KW-0732">Signal</keyword>
<evidence type="ECO:0000313" key="5">
    <source>
        <dbReference type="Proteomes" id="UP000195953"/>
    </source>
</evidence>
<accession>A0A1Y6HNM9</accession>
<dbReference type="Proteomes" id="UP000195953">
    <property type="component" value="Chromosome 1"/>
</dbReference>
<feature type="signal peptide" evidence="1">
    <location>
        <begin position="1"/>
        <end position="20"/>
    </location>
</feature>
<dbReference type="AlphaFoldDB" id="A0A1Y6HNM9"/>
<dbReference type="RefSeq" id="WP_002808474.1">
    <property type="nucleotide sequence ID" value="NZ_CP016830.1"/>
</dbReference>
<keyword evidence="4" id="KW-1185">Reference proteome</keyword>
<evidence type="ECO:0000313" key="4">
    <source>
        <dbReference type="Proteomes" id="UP000195877"/>
    </source>
</evidence>
<name>A0A1Y6HNM9_9XANT</name>
<reference evidence="2 4" key="1">
    <citation type="submission" date="2017-05" db="EMBL/GenBank/DDBJ databases">
        <authorList>
            <person name="Blom J."/>
        </authorList>
    </citation>
    <scope>NUCLEOTIDE SEQUENCE [LARGE SCALE GENOMIC DNA]</scope>
    <source>
        <strain evidence="2">PD885</strain>
    </source>
</reference>
<evidence type="ECO:0000313" key="3">
    <source>
        <dbReference type="EMBL" id="SMR05088.1"/>
    </source>
</evidence>
<sequence>MKRWIWTLVAAVGLQTTATASTPHTTLVCRMDDPFLFCSKGCDTSDYNWKPVDPISGTWEAVSPYCPFPTPTSTNYCAGWTMKAITALSQYETICPGAVKEGKWKGTRQPELVPFKH</sequence>
<dbReference type="EMBL" id="LT853882">
    <property type="protein sequence ID" value="SMQ97451.1"/>
    <property type="molecule type" value="Genomic_DNA"/>
</dbReference>
<gene>
    <name evidence="3" type="ORF">PD5205_03816</name>
    <name evidence="2" type="ORF">PD885_00179</name>
</gene>